<protein>
    <recommendedName>
        <fullName evidence="3">Addiction module toxin RelE</fullName>
    </recommendedName>
</protein>
<dbReference type="AlphaFoldDB" id="A0A532V3D7"/>
<gene>
    <name evidence="1" type="ORF">CEE37_03955</name>
</gene>
<accession>A0A532V3D7</accession>
<reference evidence="1 2" key="1">
    <citation type="submission" date="2017-06" db="EMBL/GenBank/DDBJ databases">
        <title>Novel microbial phyla capable of carbon fixation and sulfur reduction in deep-sea sediments.</title>
        <authorList>
            <person name="Huang J."/>
            <person name="Baker B."/>
            <person name="Wang Y."/>
        </authorList>
    </citation>
    <scope>NUCLEOTIDE SEQUENCE [LARGE SCALE GENOMIC DNA]</scope>
    <source>
        <strain evidence="1">B3_LCP</strain>
    </source>
</reference>
<dbReference type="EMBL" id="NJBN01000002">
    <property type="protein sequence ID" value="TKJ41731.1"/>
    <property type="molecule type" value="Genomic_DNA"/>
</dbReference>
<evidence type="ECO:0008006" key="3">
    <source>
        <dbReference type="Google" id="ProtNLM"/>
    </source>
</evidence>
<sequence length="102" mass="12209">MTVLMDFRDRSIRLTKERQKHIANEDDPAEWKREIGEALKNPDEVHETLHHPELRLFYRIYAKFVDQDRQFYVMVKVRGFDMLVISAFYGNGFTWKDSDGKA</sequence>
<comment type="caution">
    <text evidence="1">The sequence shown here is derived from an EMBL/GenBank/DDBJ whole genome shotgun (WGS) entry which is preliminary data.</text>
</comment>
<proteinExistence type="predicted"/>
<evidence type="ECO:0000313" key="2">
    <source>
        <dbReference type="Proteomes" id="UP000319619"/>
    </source>
</evidence>
<evidence type="ECO:0000313" key="1">
    <source>
        <dbReference type="EMBL" id="TKJ41731.1"/>
    </source>
</evidence>
<name>A0A532V3D7_UNCL8</name>
<organism evidence="1 2">
    <name type="scientific">candidate division LCP-89 bacterium B3_LCP</name>
    <dbReference type="NCBI Taxonomy" id="2012998"/>
    <lineage>
        <taxon>Bacteria</taxon>
        <taxon>Pseudomonadati</taxon>
        <taxon>Bacteria division LCP-89</taxon>
    </lineage>
</organism>
<dbReference type="Proteomes" id="UP000319619">
    <property type="component" value="Unassembled WGS sequence"/>
</dbReference>